<protein>
    <submittedName>
        <fullName evidence="3">NADPH:quinone reductase</fullName>
    </submittedName>
</protein>
<keyword evidence="1" id="KW-0521">NADP</keyword>
<comment type="caution">
    <text evidence="3">The sequence shown here is derived from an EMBL/GenBank/DDBJ whole genome shotgun (WGS) entry which is preliminary data.</text>
</comment>
<name>A0ABV6TEF6_9ACTN</name>
<evidence type="ECO:0000313" key="4">
    <source>
        <dbReference type="Proteomes" id="UP001589887"/>
    </source>
</evidence>
<dbReference type="SUPFAM" id="SSF51735">
    <property type="entry name" value="NAD(P)-binding Rossmann-fold domains"/>
    <property type="match status" value="1"/>
</dbReference>
<dbReference type="InterPro" id="IPR011032">
    <property type="entry name" value="GroES-like_sf"/>
</dbReference>
<evidence type="ECO:0000259" key="2">
    <source>
        <dbReference type="SMART" id="SM00829"/>
    </source>
</evidence>
<feature type="domain" description="Enoyl reductase (ER)" evidence="2">
    <location>
        <begin position="12"/>
        <end position="327"/>
    </location>
</feature>
<dbReference type="SMART" id="SM00829">
    <property type="entry name" value="PKS_ER"/>
    <property type="match status" value="1"/>
</dbReference>
<dbReference type="InterPro" id="IPR013149">
    <property type="entry name" value="ADH-like_C"/>
</dbReference>
<evidence type="ECO:0000313" key="3">
    <source>
        <dbReference type="EMBL" id="MFC0844176.1"/>
    </source>
</evidence>
<dbReference type="Gene3D" id="3.90.180.10">
    <property type="entry name" value="Medium-chain alcohol dehydrogenases, catalytic domain"/>
    <property type="match status" value="1"/>
</dbReference>
<dbReference type="SUPFAM" id="SSF50129">
    <property type="entry name" value="GroES-like"/>
    <property type="match status" value="1"/>
</dbReference>
<dbReference type="EMBL" id="JBHMQV010000009">
    <property type="protein sequence ID" value="MFC0844176.1"/>
    <property type="molecule type" value="Genomic_DNA"/>
</dbReference>
<sequence>MLASWYDEQGPAADVLRVGELPDPTPGPGEVRVRVAVSGINPGDTKKRRGWLGSSMPYPRVVPHSDAAGVVDAVGDGVDARRVGQRVWVYGAQSYRPFGTAAQYTVVPDHQAVPLPDHLGDELGASLGIPEITAHRTVFADGPVDGQLVLVHGVLGGVGSLAAQLARWAGATVIATVRRTADLDRVDPAVVSHAVALDTDDPAAAIRAHAPRGVDRIIEVALSDNADLDNADLDNAVAANEAVIAAYATRADRTELPFWPLLFNNVTLRLFGSDDFPVEAKRQAARDLTAAAAVGALTVEVGDRFPLADIAKAHDRVDTGGRGRVLLTVPQ</sequence>
<dbReference type="Gene3D" id="3.40.50.720">
    <property type="entry name" value="NAD(P)-binding Rossmann-like Domain"/>
    <property type="match status" value="1"/>
</dbReference>
<dbReference type="InterPro" id="IPR020843">
    <property type="entry name" value="ER"/>
</dbReference>
<evidence type="ECO:0000256" key="1">
    <source>
        <dbReference type="ARBA" id="ARBA00022857"/>
    </source>
</evidence>
<dbReference type="Proteomes" id="UP001589887">
    <property type="component" value="Unassembled WGS sequence"/>
</dbReference>
<gene>
    <name evidence="3" type="ORF">ACFH04_10710</name>
</gene>
<proteinExistence type="predicted"/>
<dbReference type="Pfam" id="PF08240">
    <property type="entry name" value="ADH_N"/>
    <property type="match status" value="1"/>
</dbReference>
<dbReference type="InterPro" id="IPR051603">
    <property type="entry name" value="Zinc-ADH_QOR/CCCR"/>
</dbReference>
<dbReference type="Pfam" id="PF00107">
    <property type="entry name" value="ADH_zinc_N"/>
    <property type="match status" value="1"/>
</dbReference>
<dbReference type="PANTHER" id="PTHR44154">
    <property type="entry name" value="QUINONE OXIDOREDUCTASE"/>
    <property type="match status" value="1"/>
</dbReference>
<dbReference type="CDD" id="cd08253">
    <property type="entry name" value="zeta_crystallin"/>
    <property type="match status" value="1"/>
</dbReference>
<reference evidence="3 4" key="1">
    <citation type="submission" date="2024-09" db="EMBL/GenBank/DDBJ databases">
        <authorList>
            <person name="Sun Q."/>
            <person name="Mori K."/>
        </authorList>
    </citation>
    <scope>NUCLEOTIDE SEQUENCE [LARGE SCALE GENOMIC DNA]</scope>
    <source>
        <strain evidence="3 4">JCM 4557</strain>
    </source>
</reference>
<dbReference type="InterPro" id="IPR013154">
    <property type="entry name" value="ADH-like_N"/>
</dbReference>
<dbReference type="PANTHER" id="PTHR44154:SF1">
    <property type="entry name" value="QUINONE OXIDOREDUCTASE"/>
    <property type="match status" value="1"/>
</dbReference>
<accession>A0ABV6TEF6</accession>
<organism evidence="3 4">
    <name type="scientific">Streptomyces noboritoensis</name>
    <dbReference type="NCBI Taxonomy" id="67337"/>
    <lineage>
        <taxon>Bacteria</taxon>
        <taxon>Bacillati</taxon>
        <taxon>Actinomycetota</taxon>
        <taxon>Actinomycetes</taxon>
        <taxon>Kitasatosporales</taxon>
        <taxon>Streptomycetaceae</taxon>
        <taxon>Streptomyces</taxon>
    </lineage>
</organism>
<dbReference type="InterPro" id="IPR036291">
    <property type="entry name" value="NAD(P)-bd_dom_sf"/>
</dbReference>
<keyword evidence="4" id="KW-1185">Reference proteome</keyword>
<dbReference type="RefSeq" id="WP_394318238.1">
    <property type="nucleotide sequence ID" value="NZ_JBHMQV010000009.1"/>
</dbReference>